<dbReference type="Proteomes" id="UP000037035">
    <property type="component" value="Unassembled WGS sequence"/>
</dbReference>
<comment type="caution">
    <text evidence="1">The sequence shown here is derived from an EMBL/GenBank/DDBJ whole genome shotgun (WGS) entry which is preliminary data.</text>
</comment>
<dbReference type="STRING" id="27349.A0A0L6UP81"/>
<dbReference type="AlphaFoldDB" id="A0A0L6UP81"/>
<evidence type="ECO:0000313" key="2">
    <source>
        <dbReference type="Proteomes" id="UP000037035"/>
    </source>
</evidence>
<name>A0A0L6UP81_9BASI</name>
<protein>
    <submittedName>
        <fullName evidence="1">Uncharacterized protein</fullName>
    </submittedName>
</protein>
<dbReference type="EMBL" id="LAVV01010024">
    <property type="protein sequence ID" value="KNZ49655.1"/>
    <property type="molecule type" value="Genomic_DNA"/>
</dbReference>
<organism evidence="1 2">
    <name type="scientific">Puccinia sorghi</name>
    <dbReference type="NCBI Taxonomy" id="27349"/>
    <lineage>
        <taxon>Eukaryota</taxon>
        <taxon>Fungi</taxon>
        <taxon>Dikarya</taxon>
        <taxon>Basidiomycota</taxon>
        <taxon>Pucciniomycotina</taxon>
        <taxon>Pucciniomycetes</taxon>
        <taxon>Pucciniales</taxon>
        <taxon>Pucciniaceae</taxon>
        <taxon>Puccinia</taxon>
    </lineage>
</organism>
<gene>
    <name evidence="1" type="ORF">VP01_4873g1</name>
</gene>
<evidence type="ECO:0000313" key="1">
    <source>
        <dbReference type="EMBL" id="KNZ49655.1"/>
    </source>
</evidence>
<proteinExistence type="predicted"/>
<accession>A0A0L6UP81</accession>
<reference evidence="1 2" key="1">
    <citation type="submission" date="2015-08" db="EMBL/GenBank/DDBJ databases">
        <title>Next Generation Sequencing and Analysis of the Genome of Puccinia sorghi L Schw, the Causal Agent of Maize Common Rust.</title>
        <authorList>
            <person name="Rochi L."/>
            <person name="Burguener G."/>
            <person name="Darino M."/>
            <person name="Turjanski A."/>
            <person name="Kreff E."/>
            <person name="Dieguez M.J."/>
            <person name="Sacco F."/>
        </authorList>
    </citation>
    <scope>NUCLEOTIDE SEQUENCE [LARGE SCALE GENOMIC DNA]</scope>
    <source>
        <strain evidence="1 2">RO10H11247</strain>
    </source>
</reference>
<dbReference type="VEuPathDB" id="FungiDB:VP01_4873g1"/>
<keyword evidence="2" id="KW-1185">Reference proteome</keyword>
<sequence length="114" mass="13027">MILIDANRDSELLSLQTFHSTLRQELRYRCQPGVNCVVSAIKPRTSGGFSCQNILMGLAAYGCIGHASATTLVHWKHHRDIPQISHWFDHYLSQAFKHKNTYSKPSRGLSWLQF</sequence>